<dbReference type="PATRIC" id="fig|53413.25.peg.932"/>
<sequence>MATAKPVPRDFRSATLAANASHLKVHNTL</sequence>
<evidence type="ECO:0000313" key="1">
    <source>
        <dbReference type="EMBL" id="KPL48452.1"/>
    </source>
</evidence>
<gene>
    <name evidence="1" type="ORF">XAXN_13665</name>
</gene>
<dbReference type="Proteomes" id="UP000054035">
    <property type="component" value="Unassembled WGS sequence"/>
</dbReference>
<evidence type="ECO:0000313" key="2">
    <source>
        <dbReference type="Proteomes" id="UP000054035"/>
    </source>
</evidence>
<protein>
    <submittedName>
        <fullName evidence="1">Uncharacterized protein</fullName>
    </submittedName>
</protein>
<name>A0A0P6VSX8_9XANT</name>
<reference evidence="1 2" key="1">
    <citation type="submission" date="2014-02" db="EMBL/GenBank/DDBJ databases">
        <title>Genome sequence of Xanthomonas axonopodis DSM 3585 (T).</title>
        <authorList>
            <person name="Midha S."/>
            <person name="Patil P.B."/>
        </authorList>
    </citation>
    <scope>NUCLEOTIDE SEQUENCE [LARGE SCALE GENOMIC DNA]</scope>
    <source>
        <strain evidence="1 2">DSM 3585</strain>
    </source>
</reference>
<comment type="caution">
    <text evidence="1">The sequence shown here is derived from an EMBL/GenBank/DDBJ whole genome shotgun (WGS) entry which is preliminary data.</text>
</comment>
<proteinExistence type="predicted"/>
<dbReference type="AlphaFoldDB" id="A0A0P6VSX8"/>
<organism evidence="1 2">
    <name type="scientific">Xanthomonas axonopodis</name>
    <dbReference type="NCBI Taxonomy" id="53413"/>
    <lineage>
        <taxon>Bacteria</taxon>
        <taxon>Pseudomonadati</taxon>
        <taxon>Pseudomonadota</taxon>
        <taxon>Gammaproteobacteria</taxon>
        <taxon>Lysobacterales</taxon>
        <taxon>Lysobacteraceae</taxon>
        <taxon>Xanthomonas</taxon>
    </lineage>
</organism>
<accession>A0A0P6VSX8</accession>
<dbReference type="EMBL" id="JFAQ01000145">
    <property type="protein sequence ID" value="KPL48452.1"/>
    <property type="molecule type" value="Genomic_DNA"/>
</dbReference>